<proteinExistence type="predicted"/>
<dbReference type="EMBL" id="JAWONS010000216">
    <property type="protein sequence ID" value="MDW2798461.1"/>
    <property type="molecule type" value="Genomic_DNA"/>
</dbReference>
<dbReference type="Proteomes" id="UP001276854">
    <property type="component" value="Unassembled WGS sequence"/>
</dbReference>
<comment type="caution">
    <text evidence="1">The sequence shown here is derived from an EMBL/GenBank/DDBJ whole genome shotgun (WGS) entry which is preliminary data.</text>
</comment>
<name>A0ABU4GLG7_9CLOT</name>
<dbReference type="PANTHER" id="PTHR48098:SF1">
    <property type="entry name" value="DIACYLGLYCEROL ACYLTRANSFERASE_MYCOLYLTRANSFERASE AG85A"/>
    <property type="match status" value="1"/>
</dbReference>
<dbReference type="SUPFAM" id="SSF53474">
    <property type="entry name" value="alpha/beta-Hydrolases"/>
    <property type="match status" value="1"/>
</dbReference>
<organism evidence="1 2">
    <name type="scientific">Clostridium boliviensis</name>
    <dbReference type="NCBI Taxonomy" id="318465"/>
    <lineage>
        <taxon>Bacteria</taxon>
        <taxon>Bacillati</taxon>
        <taxon>Bacillota</taxon>
        <taxon>Clostridia</taxon>
        <taxon>Eubacteriales</taxon>
        <taxon>Clostridiaceae</taxon>
        <taxon>Clostridium</taxon>
    </lineage>
</organism>
<dbReference type="Gene3D" id="3.40.50.1820">
    <property type="entry name" value="alpha/beta hydrolase"/>
    <property type="match status" value="1"/>
</dbReference>
<dbReference type="GO" id="GO:0016787">
    <property type="term" value="F:hydrolase activity"/>
    <property type="evidence" value="ECO:0007669"/>
    <property type="project" value="UniProtKB-KW"/>
</dbReference>
<gene>
    <name evidence="1" type="ORF">RZO55_12835</name>
</gene>
<dbReference type="Pfam" id="PF00756">
    <property type="entry name" value="Esterase"/>
    <property type="match status" value="1"/>
</dbReference>
<dbReference type="PANTHER" id="PTHR48098">
    <property type="entry name" value="ENTEROCHELIN ESTERASE-RELATED"/>
    <property type="match status" value="1"/>
</dbReference>
<sequence>MAQIQVNYFSGSLMKVTTVQVILPNDLLPIMVEGNEHYKRETKTLYLLHGFSGGAMDWLSGSQVQEMAIRYNLAIVMPSGDNSFYLDAKGTGRAYGRFVGEELVNYIARTFRLSNKKEDIYIGGLSMGGFGAIHTGFKYNNTFAKVFALSSALIINNIKNKEPGFQDAIADYDYYNSIFGDLKLLEDSENNPEFLVKKILKEGKQLPPLFMACGTEDFLLQENRSFIEFLAKEKVGVAYQESTGTHDWKFWNEYLEPAIKWLLN</sequence>
<dbReference type="InterPro" id="IPR050583">
    <property type="entry name" value="Mycobacterial_A85_antigen"/>
</dbReference>
<evidence type="ECO:0000313" key="1">
    <source>
        <dbReference type="EMBL" id="MDW2798461.1"/>
    </source>
</evidence>
<evidence type="ECO:0000313" key="2">
    <source>
        <dbReference type="Proteomes" id="UP001276854"/>
    </source>
</evidence>
<dbReference type="InterPro" id="IPR000801">
    <property type="entry name" value="Esterase-like"/>
</dbReference>
<protein>
    <submittedName>
        <fullName evidence="1">Alpha/beta hydrolase family protein</fullName>
    </submittedName>
</protein>
<keyword evidence="2" id="KW-1185">Reference proteome</keyword>
<dbReference type="InterPro" id="IPR029058">
    <property type="entry name" value="AB_hydrolase_fold"/>
</dbReference>
<keyword evidence="1" id="KW-0378">Hydrolase</keyword>
<reference evidence="1 2" key="1">
    <citation type="submission" date="2023-10" db="EMBL/GenBank/DDBJ databases">
        <title>A novel Glycoside Hydrolase 43-Like Enzyme from Clostrdium boliviensis is an Endo-xylanase, and a Candidate for Xylooligosaccharides Production from Different Xylan Substrates.</title>
        <authorList>
            <person name="Alvarez M.T."/>
            <person name="Rocabado-Villegas L.R."/>
            <person name="Salas-Veizaga D.M."/>
            <person name="Linares-Pasten J.A."/>
            <person name="Gudmundsdottir E.E."/>
            <person name="Hreggvidsson G.O."/>
            <person name="Adlercreutz P."/>
            <person name="Nordberg Karlsson E."/>
        </authorList>
    </citation>
    <scope>NUCLEOTIDE SEQUENCE [LARGE SCALE GENOMIC DNA]</scope>
    <source>
        <strain evidence="1 2">E-1</strain>
    </source>
</reference>
<accession>A0ABU4GLG7</accession>
<dbReference type="RefSeq" id="WP_318064698.1">
    <property type="nucleotide sequence ID" value="NZ_JAWONS010000216.1"/>
</dbReference>